<dbReference type="RefSeq" id="XP_058337629.1">
    <property type="nucleotide sequence ID" value="XM_058491624.1"/>
</dbReference>
<sequence>MTLEGNISLTELLKRPIPTAQHGDGENRIASTTEALKQAAHRFVDVLNERAMLLANSAQFDRALHDAAAIRAMLPGSGLGYLCTGDVYCQQGHHAAAISIYDQGLEAAPESDPYHQQLQQQREKAIANNNKRVDFISKLPLDIVITNILPRMKTLLFSHSLYEPLYVSRAWQKRILQQPHGLDFHFNQEEDSFKSGHDQLVRFAPYVQSLQGGIMGDVRLDDLFTRARFSNLKELVLQCDPETPRLPLIHGLQLIADSLTRLTLFECRDIQLRDILETCPNLEFLKATDVDAFMPLSPSTIYPKMKHLALYQQPTRARKHENMVDVLRRFPSLRVLEISPMPDSSLLPILHKSCPYLQVLFYELVSQYFGTTATKIHPNREGITSAYLGGDDFYHQDDLIEFLCAQRNSLEILDFRGTHEIENALWELSTDGRVLPQRSTSLQENNDPSSSVTFTRLIDLRFIDINPLRNMPMILWIVLNAPNLNAIHIFNSHFKPDVAKALIKLKQLRKVEIEHNDVRDMNDNIIHDNYEGIHQFFEYHAALGDHSTLEHVAVLMDSLNASKQTWLPLLPQLRCLKILEIRGEGACGDCVIAKNCIPIIERIRQYCPSLKKLVINGERRV</sequence>
<organism evidence="1 2">
    <name type="scientific">Lichtheimia ornata</name>
    <dbReference type="NCBI Taxonomy" id="688661"/>
    <lineage>
        <taxon>Eukaryota</taxon>
        <taxon>Fungi</taxon>
        <taxon>Fungi incertae sedis</taxon>
        <taxon>Mucoromycota</taxon>
        <taxon>Mucoromycotina</taxon>
        <taxon>Mucoromycetes</taxon>
        <taxon>Mucorales</taxon>
        <taxon>Lichtheimiaceae</taxon>
        <taxon>Lichtheimia</taxon>
    </lineage>
</organism>
<keyword evidence="2" id="KW-1185">Reference proteome</keyword>
<evidence type="ECO:0000313" key="2">
    <source>
        <dbReference type="Proteomes" id="UP001234581"/>
    </source>
</evidence>
<reference evidence="1 2" key="1">
    <citation type="submission" date="2023-03" db="EMBL/GenBank/DDBJ databases">
        <title>Genome sequence of Lichtheimia ornata CBS 291.66.</title>
        <authorList>
            <person name="Mohabir J.T."/>
            <person name="Shea T.P."/>
            <person name="Kurbessoian T."/>
            <person name="Berby B."/>
            <person name="Fontaine J."/>
            <person name="Livny J."/>
            <person name="Gnirke A."/>
            <person name="Stajich J.E."/>
            <person name="Cuomo C.A."/>
        </authorList>
    </citation>
    <scope>NUCLEOTIDE SEQUENCE [LARGE SCALE GENOMIC DNA]</scope>
    <source>
        <strain evidence="1">CBS 291.66</strain>
    </source>
</reference>
<dbReference type="AlphaFoldDB" id="A0AAD7XSG4"/>
<dbReference type="SUPFAM" id="SSF52047">
    <property type="entry name" value="RNI-like"/>
    <property type="match status" value="1"/>
</dbReference>
<dbReference type="Gene3D" id="3.80.10.10">
    <property type="entry name" value="Ribonuclease Inhibitor"/>
    <property type="match status" value="1"/>
</dbReference>
<dbReference type="GeneID" id="83219060"/>
<evidence type="ECO:0008006" key="3">
    <source>
        <dbReference type="Google" id="ProtNLM"/>
    </source>
</evidence>
<dbReference type="EMBL" id="JARTCD010000096">
    <property type="protein sequence ID" value="KAJ8652715.1"/>
    <property type="molecule type" value="Genomic_DNA"/>
</dbReference>
<protein>
    <recommendedName>
        <fullName evidence="3">F-box domain-containing protein</fullName>
    </recommendedName>
</protein>
<accession>A0AAD7XSG4</accession>
<dbReference type="Gene3D" id="1.25.40.10">
    <property type="entry name" value="Tetratricopeptide repeat domain"/>
    <property type="match status" value="1"/>
</dbReference>
<dbReference type="SUPFAM" id="SSF48452">
    <property type="entry name" value="TPR-like"/>
    <property type="match status" value="1"/>
</dbReference>
<dbReference type="Proteomes" id="UP001234581">
    <property type="component" value="Unassembled WGS sequence"/>
</dbReference>
<gene>
    <name evidence="1" type="ORF">O0I10_011660</name>
</gene>
<proteinExistence type="predicted"/>
<dbReference type="InterPro" id="IPR032675">
    <property type="entry name" value="LRR_dom_sf"/>
</dbReference>
<comment type="caution">
    <text evidence="1">The sequence shown here is derived from an EMBL/GenBank/DDBJ whole genome shotgun (WGS) entry which is preliminary data.</text>
</comment>
<evidence type="ECO:0000313" key="1">
    <source>
        <dbReference type="EMBL" id="KAJ8652715.1"/>
    </source>
</evidence>
<name>A0AAD7XSG4_9FUNG</name>
<dbReference type="InterPro" id="IPR011990">
    <property type="entry name" value="TPR-like_helical_dom_sf"/>
</dbReference>